<feature type="domain" description="MBG" evidence="4">
    <location>
        <begin position="4327"/>
        <end position="4399"/>
    </location>
</feature>
<feature type="domain" description="MBG" evidence="4">
    <location>
        <begin position="3625"/>
        <end position="3697"/>
    </location>
</feature>
<feature type="domain" description="MBG" evidence="4">
    <location>
        <begin position="5887"/>
        <end position="5959"/>
    </location>
</feature>
<feature type="domain" description="MBG" evidence="4">
    <location>
        <begin position="4171"/>
        <end position="4243"/>
    </location>
</feature>
<feature type="domain" description="MBG" evidence="4">
    <location>
        <begin position="1987"/>
        <end position="2059"/>
    </location>
</feature>
<feature type="domain" description="MBG" evidence="4">
    <location>
        <begin position="1831"/>
        <end position="1903"/>
    </location>
</feature>
<dbReference type="OrthoDB" id="98538at2"/>
<dbReference type="Gene3D" id="2.30.30.100">
    <property type="match status" value="4"/>
</dbReference>
<feature type="domain" description="MBG" evidence="4">
    <location>
        <begin position="5029"/>
        <end position="5101"/>
    </location>
</feature>
<feature type="domain" description="MBG" evidence="4">
    <location>
        <begin position="2299"/>
        <end position="2371"/>
    </location>
</feature>
<feature type="domain" description="MBG" evidence="4">
    <location>
        <begin position="1675"/>
        <end position="1747"/>
    </location>
</feature>
<keyword evidence="2" id="KW-0472">Membrane</keyword>
<protein>
    <submittedName>
        <fullName evidence="5">VCBS repeat protein</fullName>
    </submittedName>
</protein>
<feature type="domain" description="MBG" evidence="4">
    <location>
        <begin position="3313"/>
        <end position="3385"/>
    </location>
</feature>
<keyword evidence="2" id="KW-1133">Transmembrane helix</keyword>
<dbReference type="InterPro" id="IPR032109">
    <property type="entry name" value="Big_3_5"/>
</dbReference>
<feature type="domain" description="MBG" evidence="4">
    <location>
        <begin position="1753"/>
        <end position="1825"/>
    </location>
</feature>
<feature type="domain" description="MBG" evidence="4">
    <location>
        <begin position="5965"/>
        <end position="6037"/>
    </location>
</feature>
<feature type="domain" description="MBG" evidence="4">
    <location>
        <begin position="2611"/>
        <end position="2683"/>
    </location>
</feature>
<feature type="domain" description="MBG" evidence="4">
    <location>
        <begin position="5497"/>
        <end position="5569"/>
    </location>
</feature>
<evidence type="ECO:0000313" key="6">
    <source>
        <dbReference type="Proteomes" id="UP000269669"/>
    </source>
</evidence>
<feature type="domain" description="MBG" evidence="4">
    <location>
        <begin position="5809"/>
        <end position="5881"/>
    </location>
</feature>
<feature type="domain" description="Bacterial Ig-like" evidence="3">
    <location>
        <begin position="6362"/>
        <end position="6444"/>
    </location>
</feature>
<feature type="domain" description="MBG" evidence="4">
    <location>
        <begin position="3001"/>
        <end position="3073"/>
    </location>
</feature>
<feature type="domain" description="MBG" evidence="4">
    <location>
        <begin position="1441"/>
        <end position="1513"/>
    </location>
</feature>
<feature type="domain" description="MBG" evidence="4">
    <location>
        <begin position="2689"/>
        <end position="2761"/>
    </location>
</feature>
<feature type="domain" description="MBG" evidence="4">
    <location>
        <begin position="5107"/>
        <end position="5179"/>
    </location>
</feature>
<feature type="domain" description="MBG" evidence="4">
    <location>
        <begin position="4093"/>
        <end position="4165"/>
    </location>
</feature>
<feature type="domain" description="MBG" evidence="4">
    <location>
        <begin position="3391"/>
        <end position="3463"/>
    </location>
</feature>
<feature type="domain" description="MBG" evidence="4">
    <location>
        <begin position="5263"/>
        <end position="5335"/>
    </location>
</feature>
<evidence type="ECO:0000256" key="1">
    <source>
        <dbReference type="ARBA" id="ARBA00022729"/>
    </source>
</evidence>
<feature type="domain" description="MBG" evidence="4">
    <location>
        <begin position="4483"/>
        <end position="4555"/>
    </location>
</feature>
<dbReference type="PANTHER" id="PTHR16026:SF0">
    <property type="entry name" value="CARTILAGE ACIDIC PROTEIN 1"/>
    <property type="match status" value="1"/>
</dbReference>
<feature type="domain" description="MBG" evidence="4">
    <location>
        <begin position="2143"/>
        <end position="2215"/>
    </location>
</feature>
<feature type="domain" description="MBG" evidence="4">
    <location>
        <begin position="6043"/>
        <end position="6115"/>
    </location>
</feature>
<proteinExistence type="predicted"/>
<feature type="transmembrane region" description="Helical" evidence="2">
    <location>
        <begin position="6570"/>
        <end position="6590"/>
    </location>
</feature>
<accession>A0A428ML66</accession>
<feature type="domain" description="MBG" evidence="4">
    <location>
        <begin position="4405"/>
        <end position="4477"/>
    </location>
</feature>
<feature type="domain" description="MBG" evidence="4">
    <location>
        <begin position="2845"/>
        <end position="2917"/>
    </location>
</feature>
<evidence type="ECO:0000259" key="3">
    <source>
        <dbReference type="Pfam" id="PF16640"/>
    </source>
</evidence>
<feature type="domain" description="MBG" evidence="4">
    <location>
        <begin position="1519"/>
        <end position="1591"/>
    </location>
</feature>
<feature type="domain" description="MBG" evidence="4">
    <location>
        <begin position="1357"/>
        <end position="1433"/>
    </location>
</feature>
<feature type="domain" description="MBG" evidence="4">
    <location>
        <begin position="4873"/>
        <end position="4945"/>
    </location>
</feature>
<feature type="domain" description="MBG" evidence="4">
    <location>
        <begin position="1597"/>
        <end position="1669"/>
    </location>
</feature>
<gene>
    <name evidence="5" type="ORF">EDE15_3191</name>
</gene>
<keyword evidence="2" id="KW-0812">Transmembrane</keyword>
<dbReference type="Proteomes" id="UP000269669">
    <property type="component" value="Unassembled WGS sequence"/>
</dbReference>
<feature type="domain" description="MBG" evidence="4">
    <location>
        <begin position="3547"/>
        <end position="3619"/>
    </location>
</feature>
<dbReference type="InterPro" id="IPR027039">
    <property type="entry name" value="Crtac1"/>
</dbReference>
<dbReference type="Gene3D" id="3.30.160.710">
    <property type="match status" value="61"/>
</dbReference>
<feature type="domain" description="MBG" evidence="4">
    <location>
        <begin position="4951"/>
        <end position="5023"/>
    </location>
</feature>
<feature type="domain" description="MBG" evidence="4">
    <location>
        <begin position="5653"/>
        <end position="5725"/>
    </location>
</feature>
<feature type="domain" description="MBG" evidence="4">
    <location>
        <begin position="2533"/>
        <end position="2605"/>
    </location>
</feature>
<dbReference type="Pfam" id="PF16640">
    <property type="entry name" value="Big_3_5"/>
    <property type="match status" value="3"/>
</dbReference>
<dbReference type="Pfam" id="PF18676">
    <property type="entry name" value="MBG_2"/>
    <property type="match status" value="62"/>
</dbReference>
<feature type="domain" description="MBG" evidence="4">
    <location>
        <begin position="3937"/>
        <end position="4009"/>
    </location>
</feature>
<feature type="domain" description="MBG" evidence="4">
    <location>
        <begin position="2923"/>
        <end position="2995"/>
    </location>
</feature>
<organism evidence="5 6">
    <name type="scientific">Edaphobacter aggregans</name>
    <dbReference type="NCBI Taxonomy" id="570835"/>
    <lineage>
        <taxon>Bacteria</taxon>
        <taxon>Pseudomonadati</taxon>
        <taxon>Acidobacteriota</taxon>
        <taxon>Terriglobia</taxon>
        <taxon>Terriglobales</taxon>
        <taxon>Acidobacteriaceae</taxon>
        <taxon>Edaphobacter</taxon>
    </lineage>
</organism>
<feature type="domain" description="MBG" evidence="4">
    <location>
        <begin position="2767"/>
        <end position="2839"/>
    </location>
</feature>
<evidence type="ECO:0000256" key="2">
    <source>
        <dbReference type="SAM" id="Phobius"/>
    </source>
</evidence>
<feature type="domain" description="MBG" evidence="4">
    <location>
        <begin position="4249"/>
        <end position="4321"/>
    </location>
</feature>
<dbReference type="EMBL" id="RSDW01000001">
    <property type="protein sequence ID" value="RSL17655.1"/>
    <property type="molecule type" value="Genomic_DNA"/>
</dbReference>
<reference evidence="5 6" key="1">
    <citation type="submission" date="2018-12" db="EMBL/GenBank/DDBJ databases">
        <title>Sequencing of bacterial isolates from soil warming experiment in Harvard Forest, Massachusetts, USA.</title>
        <authorList>
            <person name="Deangelis K."/>
        </authorList>
    </citation>
    <scope>NUCLEOTIDE SEQUENCE [LARGE SCALE GENOMIC DNA]</scope>
    <source>
        <strain evidence="5 6">EB153</strain>
    </source>
</reference>
<feature type="domain" description="MBG" evidence="4">
    <location>
        <begin position="3235"/>
        <end position="3307"/>
    </location>
</feature>
<dbReference type="InterPro" id="IPR013517">
    <property type="entry name" value="FG-GAP"/>
</dbReference>
<feature type="domain" description="MBG" evidence="4">
    <location>
        <begin position="2221"/>
        <end position="2293"/>
    </location>
</feature>
<feature type="domain" description="MBG" evidence="4">
    <location>
        <begin position="5419"/>
        <end position="5491"/>
    </location>
</feature>
<feature type="domain" description="MBG" evidence="4">
    <location>
        <begin position="5185"/>
        <end position="5257"/>
    </location>
</feature>
<dbReference type="InterPro" id="IPR028994">
    <property type="entry name" value="Integrin_alpha_N"/>
</dbReference>
<feature type="domain" description="MBG" evidence="4">
    <location>
        <begin position="3703"/>
        <end position="3775"/>
    </location>
</feature>
<feature type="domain" description="MBG" evidence="4">
    <location>
        <begin position="5575"/>
        <end position="5647"/>
    </location>
</feature>
<feature type="domain" description="MBG" evidence="4">
    <location>
        <begin position="4717"/>
        <end position="4789"/>
    </location>
</feature>
<feature type="domain" description="MBG" evidence="4">
    <location>
        <begin position="3859"/>
        <end position="3931"/>
    </location>
</feature>
<name>A0A428ML66_9BACT</name>
<feature type="domain" description="MBG" evidence="4">
    <location>
        <begin position="2455"/>
        <end position="2527"/>
    </location>
</feature>
<keyword evidence="1" id="KW-0732">Signal</keyword>
<feature type="domain" description="MBG" evidence="4">
    <location>
        <begin position="4795"/>
        <end position="4867"/>
    </location>
</feature>
<feature type="domain" description="MBG" evidence="4">
    <location>
        <begin position="1909"/>
        <end position="1981"/>
    </location>
</feature>
<evidence type="ECO:0000259" key="4">
    <source>
        <dbReference type="Pfam" id="PF18676"/>
    </source>
</evidence>
<feature type="domain" description="MBG" evidence="4">
    <location>
        <begin position="4639"/>
        <end position="4711"/>
    </location>
</feature>
<feature type="domain" description="Bacterial Ig-like" evidence="3">
    <location>
        <begin position="105"/>
        <end position="197"/>
    </location>
</feature>
<feature type="domain" description="MBG" evidence="4">
    <location>
        <begin position="2065"/>
        <end position="2137"/>
    </location>
</feature>
<feature type="domain" description="MBG" evidence="4">
    <location>
        <begin position="5731"/>
        <end position="5803"/>
    </location>
</feature>
<feature type="domain" description="MBG" evidence="4">
    <location>
        <begin position="5341"/>
        <end position="5413"/>
    </location>
</feature>
<feature type="domain" description="MBG" evidence="4">
    <location>
        <begin position="6281"/>
        <end position="6352"/>
    </location>
</feature>
<feature type="domain" description="MBG" evidence="4">
    <location>
        <begin position="3781"/>
        <end position="3853"/>
    </location>
</feature>
<evidence type="ECO:0000313" key="5">
    <source>
        <dbReference type="EMBL" id="RSL17655.1"/>
    </source>
</evidence>
<feature type="domain" description="MBG" evidence="4">
    <location>
        <begin position="4015"/>
        <end position="4087"/>
    </location>
</feature>
<dbReference type="InterPro" id="IPR041286">
    <property type="entry name" value="MBG_2"/>
</dbReference>
<dbReference type="Pfam" id="PF13517">
    <property type="entry name" value="FG-GAP_3"/>
    <property type="match status" value="3"/>
</dbReference>
<sequence>MFEFLKTAQYLGSFFHRLDLFKNVKKIWNLRLCFFINTRSVLLQSSFQTISCVEAIGMPRTSGKSESIFKVSNSSKIHGYFSLALLAIMSCGIAGAQTPTTVSLSVTPVTASYGSVVQMTATVTAGATHPSAGTVTFSDTFNTVTHVLGTIQVQSANGKAILQRELGGIGNHSITATFNAPKTYQSSSSTAQIVAITGQYPTTASLLQTGGATGNWSLTATITGTGSLSLSPGGNVSLLDTSNGGYLLGMAGLGTGTIAQQTVAGAGSPIGVGTNPESVAVGDFNGDGFIDIAVLSKSNNNNVSILLGDGTGAFTELGTKLNAGNNPVAVVTGDFDGDGNLDLAVTNSTSNAISILLGNGDGTFRNRATFTVTTPYALAIGDFNRDGIPDLAVANSGNQVNIMLGNGSGGFTLSSGSPFTVGNGVASIVVGDFNRDGNLDFATANQTDNSISVMQGDGTGTVFTSITGASLSLGAGTTPLSIVTADFDGDNKLDLAVAESGKNRIGVLRGNGDGTFGLQATYATGSTPYALAVGDFNADGNYDIGVANSGATTASILLGNGNGTFQSQTTPSVGTNPRSVAAADFDGDGNVDLAVANYGSNNVSILLNQITDTATASLTMISIPGGGNHLLDATYAGDTNFSTSTSNKVSLAASPITTSTLLSTSSNSPTYGQQVVLTATLSTSMVGTLTPAGVDTVTFKDGTTTIGTSTLSSGVATLNVSNLSVGSHTITAVFGGDSNFQTSTSAPVSIVVGTATPVITWANPAPIAYGTLLSTTQLNAVASVNGITVPGTYTYTPAAGTLLATGSPHTLSVTFKPTASGNYTTATASVSLTVTQATPIISWATPSPIAFGTPLSNVQLNATVTSTTVVPLSSYYNVSGIITDGSTVTNGGFDANGNDYSANQLGTSISWNGVTYTFGPVNANDAVSNITINLPQGHFSSLNMLGALVNNATASNTFTVTYTDGSTKNFTQSLSDWVYPMNYAGESNLKCDIARDQSGGAQDTHSTCVYGYQFALDSTKIVQSVTLPNTRNIVMLAMGLTSPPIAGTMVYSPAADTVPAVGTDTLSVTFTPTDTVDYSSASATVQLVVNPATAYLNWPTPAPISYGTPLSSTQLNASAVTATGVIPVPISTYYRVSAFFTDGVQYQVGGFDNNGNAYSANQLGTTIAFNGINFALGPPSVPNSITSTTVLLPQGNFTTLSFIGAAANSAQTNQTFTVNYTDGTSTTAQISLSSWTASSGFAGETIVSTTTKEDTSGGSQVVGTYNLYGYQIALSNTKTVSSITLPNNLNVVVLGMALSTSSSATNPIPGTYAYTPASGTILSLGTHTLSVTFTPTDTSHYSVATKTVSIVVNKAVLTVTANSQSVVYGTSLAPYTYAITGFVNGDTQTSATTGTPSLTTNPTTPSNVNTYPITVAAGTLASSNYSFTFVNGSVVITPATLTLNANNASRFYNTANPTFTGTISGAVNGDTFTESFSTTANTSSAVGTYPITPAASGTHLSNYTLAVNPGTLTVTQATLTVTAGNASRAYGAPNPVLTASGAGALSSDSFTYTATTAAVPSSPLGTYSIVPAVTGANLGNYNVVYVDGTLTVGQATLTVTAGNASRAYGAPNPVLTASGAGALSSDSFTYTATTVAVPSSPLGTYSIVPAVTGANLGNYNVVYVDGTLTVGQATLTVTAGNASRAYGAPNPVLTASGAGALSSDSFTYTATTAAVPSSPLGTYSIVPAVTGANLGNYNVVYVNGTLTVGQATLTVTAGNASRAYGAPNPVLTASGSGVQNGDSFTYTATTAAVPSSPLGTYSIVPAVTGANLGNYNVVYVNGTLTVGQATLTVTAGNASRAYGAPNPVLTASGSGVQNGDSFTYTATTAAVPSSPLGTYSIVPAVTGANLANYNVVYVNGTLTVGQATLTVTAGNASRAYGAPNPVLTASGAGALSSDSFTYTATTAAVPSSPLGTYSIVPAVTGANLANYNVVYVNGTLTVGQATLTVTAGNASRAYGAPNPVLTASGAGALSSDSFTYTATTAAVPSSPLGTYSIVPAVTGANLGNYNVVYVNGTLTVGQATLTVTAGNASRAYGAPNPVLTASGAGALSSDSFTYTATTAAVPSSPLGTYSIVPAVTGANLGNYNVVYVDGTLTVGQATLTVTAGNASRAYGAPNPVLTASGAGALSSDSFTYTATTAAVPSSPLGTYSIVPAVTGANLANYNVVYVDGTLTVGQATLTVTAGNASRAYGAPNPVLTASGAGALSSDSFTYTATTAAVPSSPLGTYSIVPAVTGANLGNYNVVYVNGTLTVGQATLTVTAGNASRAYGAPNPVLTASGSGVQNGDSFTYTATTAAVPSSPLGTYSIVPAVTGANLANYNVVYVNGTLTVGQATLTVTAGNASRAYGAPNPVLTASGSGVQNGDSFTYTATTAAVPSSPLGTYSIVPAVTGANLGNYNVVYVDGTLTVGQATLTVTAGNASRAYGAPNPVLTASGAGALSSDSFTYTATTAAVPSSPLGTYSIVPAVTGANLGNYNVVYVDGTLTVGQATLTVTSGNASRAYGAPNPVLTASGSGVQNGDSFTYTATTAAVPSSPLGTYSIVPAVTGANLGNYNVVYVDGTLTVGQATLTVTAGNASRAYGAPNPVLTASGAGALSSDSFTYTATTAAVPSSPLGTYSIVPAVTGANLANYNVVYVNGTLTVGQATLTVTAGNASRAYGAPNPVLTASGAGALSSDSFTYTATTAAVPSSPLGTYSIVPAVTGANLANYNVVYVNGTLTVGQATLTVTAGNASRAYGAPNPVLTASGSGVQNGDSFTYTATTAAVPSSPLGTYSIVPAVTGANLGNYNVVYVDGTLTVGQATLTVTAGNASRAYGAPNPVLTASGSGVQNGDSFTYTATTVAVPSSPLGTYSIVPAVTGANLGNYNVVYVDGTLTVGQATLTVTAGNASRAYGAPNPVLTASGAGALSSDSFTYTATTAAVPSSPLGTYSIVPAVTGANLGNYNVVYVDGTLTVGQATLTVTAGNASRAYGAPNPVLTASGAGALSSDSFTYTATTAAVPSSPLGTYSIVPAVTGANLANYNVVYVNGTLTVGQATLTVTAGNASRAYGAPNPVLTASGSGVQNGDSFTYTATTAAVPSSPLGTYSIVPAVTGANLANYNVVYVDGTLTVGQATLTVTAGNASRAYGAPNPVLTASGAGALSSDSFTYTATTAAVPSSPLGTYSIVPAVTGANLGNYNVVYVDGTLTVGQATLTVTAGNASRAYGAPNPVLTASGAGALSSDSFTYTATTAAVPSSPLGTYSIVPAVTGANLGNYNVVYVDGTLTVGQATLTVTSGNASRAYGAPNPVLTASGAGALSSDSFTYTATTAAVPSSPLGTYSIVPAVTGANLGNYNVVYVNGTLTVGQATLTVTAGNASRAYGAPNPVLTASGSGVQNGDSFTYTATTAAVPSSPLGTYSIVPAVTGANLANYNVVYVNGTLTVGQATLTVTAGNASRAYGAPNPVLTASGAGALSSDSFTYTATTAAVPSSPLGTYSIVPAVTGANLANYNVVYVNGTLTVGQATLTVTAGNASRAYGAPNPVLTASGAGALSSDSFTYTATTAAVPSSPLGTYSIVPAVTGANLANYNVVYVNGTLTVGQATLTVTAGNASRAYGAPNPVLTASGSGVQNGDSFTYTATTAAVPSSPLGTYSIVPAVTGANLGNYNVVYVDGTLTVGQATLTVTAGNASRAYGAPNPVLTASGSGVQNGDSFTYTATTAAVPSSPLGTYSIVPAVTGANLGNYNVVYVDGTLTVGQATLTVTAGNASRAYGAPNPVLTASGAGALSSDSFTYTATTAAVPSSPLGTYSIVPAVTGANLGNYNVVYVDGTLTVGQATLTVTAGNASRAYGAPNPVLTASGAGALSSDSFTYTATTAAVPSSPLGTYSIVPAVTGANLANYNVVYVNGTLTVGQATLTVTAGNASRAYGAPNPVLTASGAGALSSDSFTYTATTAAVPSSPLGTYSIVPAVTGANLGNYNVVYVNGTLTVGQATLTVTAGNASRAYGAPNPVLTASGAGALSSDSFTYTATTAAVPSSPLGTYSIVPAVTGANLGNYNVVYVDGTLTVGQATLTVTAGNASRAYGAPNPVLTASGAGALSSDSFTYTATTAAVPSSPLGTYSIVPAVTGANLANYNVVYVNGTLTVGQATLTVTAGNASRAYGAPNPVLTASGAGALSSDSFTYTATTAAVPSSPLGTYSIVPAVTGANLGNYNVVYVNGTLTVGQATLTVTAGNASRAYGAPNPVLTASGSGVQNGDSFTYTATTAAVPSSPLGTYSIVPAVTGANLANYNVVYVDGTLTVGQATLTVTAGNASRAYGAPNPVLTASGAGALSSDSFTYTATTAAVPSSPLGTYSIVPAVTGANLANYNVVYVNGTLTVGQATLTVTAGNASRAYGAPNPVLTASGAGALSSDSFTYTATTAAVPSSPLGTYSIVPAVTGANLGNYNVVYVNGTLTVGQATLTVTAGNASRAYGAPNPVLTASGAGALSSDSFTYTATTAAVPSSPLGTYSIVPAVTGANLANYNVVYVDGTLTVGQATLTVTAGNASRAYGAPNPVLTASGAGALSSDSFTYTATTVAVPSSPLGTYSIVPAVTGANLANYNVVYVDGTLTVGQATLTVTAGNASRAYGAPNPVLTASGAGALSSDSFTYTATTAAVPSSPLGTYSIVPAVTGANLANYNVVYVNGTLTVGQATLTVTAGNASRAYGAPNPVLTASGAGALSSDSFTYTATTAAVPSSPLGTYSIVPAVTGANLANYNVVYVNGTLTVGQATLTVTAGNASRAYGAPNPVLTASGSGVQNGDSFTYTATTAAVPSSPLGTYSIVPAVTGANLGNYNVVYVDGTLTVGQATLTVTAGNASRAYGAPNPVLTASGAGALSSDSFTYTATTAAVPSSPLGTYSIVPAVTGANLGNYNVVYVDGTLTVGQATLTVTAGNASRAYGAPNPVLTASGAGALSSDSFTYTATTAAVPSSPLGTYSIVPAVTGANLGNYNVVYVDGTLTVGQATLTVTAGNASRAYGAPNPVLTASGAGALSSDSFTYTATTAAVPSSPLGTYSIVPAVTGANLANYNVVYVNGTLTVGQATLTVTAGNASRAYGAPNPVLTASGAGALSSDSFTYTATTAAVPSSPLGTYSIVPAVTGANLGNYNVVYVNGTLTVGQATLTVTAGNASRAYGAPNPVLTASGSGVQNGDSFTYTATTAAVPSSPLGTYSIVPAVTGANLGNYNVVYVDGTLTVGQATLTVTAGNASRAYGAPNPVLTASGSGVQNGDSFTYTATTAAVPSSPLGTYSIVPAVTGANLGNYNVVYVNGTLTVGQATLTVTAGNASRAYGAPNPVLTASGAGALSSDSFTYTATTAAVPSSPLGTYSIVPAVTGANLGNYNVVYVDGTLTVGQATLTVTAGNASRAYGAPNPVLTASGSGVQNGDSFTYTATTAAVPSSPLGTYSIVPAVTGANLGNYNVVYVNGTLTVGQATLTVTAGNASRAYGAPNPVLTASGAGALSSDSFTYTATTAAVPSSPLGTYSIVPAVTGANLGNYNVVYVDGTLTVGQATLTVTAGNASRAYGAPNPVLTASGSGVQNGDSFTYTATTAAVPSSPLGTYSIVPGVTGANLANYNVVYVDGTLTVGQATLTVTAGNASRAYGAPNPVLTASGAGALSSDSFTYTATTAAVPSSPLGTYSIVPAVTGANLGNYNVVYVNGTLTVGQATLTVTAGNASRAYGAPNPVLTASGAGALSSDSFTYTATTAAVPSSPLGTYSIVPAVTGANLGNYNVVYVDGTLTVGQATLTVTAGNANRVYGAPNPVLTASGSGVQNSDSFTYTATTTAVQSSPVGTYSIVPAVTGANLANYNVVYVDGTLTVGQATLTVTAGNASRAYGAPNPVLSASGSGVQNGDSFTYTATTTAVPSSPVGTYSIVPAVTGANLANYNVVYVDGTLTVGQATLTVTSGNASRAYGAPNPVLTASGSGVQNSDSFTYTATTTAVPSSAIGNYSIVPAVTGANLANYNVVYVDGTLTVGQATLTVTAGNASRAYGAANPVLTASGSGVQNSDSFTYTATTVAVPSSPVGTYSIVPAVTGANLANYNVVYVDGTLTVGQATPIITWAPPATISYDTPLSATQLDATASVPGTFTYTPTAGTILSAGLNQLSVSFIPTDAVNYTTQTATVNLTVTPSAPVINWADPASIIYGTALSSTQLDATAVQPNGVGAVAGTFVYSPAVGTILSTGIHPISVTFTPTDSSDYTTLIKTVSINVLPATLILSANDATKIYGAPNPSFTGTVTGVQNGDVFTESFTTLASMLSNTGSYPIVPSVSGLNLPFYLQTVNNGTLTITKASVTSTLTLSPVSVAYGLPVNMTLALQSTTSGTPTGTVSFFDNGNLIGTSPVTSGVATFSTTSLLVGNHVITTLYSGDMNFNAQTVAATSGSNTVAITPLDFSFQLTSLPTLHGVYGTSGEYTFHLAPIGGSYPGTVQFTIDGSRGPILATYTFSENSLPMHGGPADITLNVATRKLAGMEHPVDLSSRLGSIALSLFLIPLASARRLRKSGRKLARAISMFALLLLTLGGIASLTGCGSGYRSIDNPIVVIATSNGVQHTITIDYHIDASAQ</sequence>
<keyword evidence="6" id="KW-1185">Reference proteome</keyword>
<feature type="domain" description="MBG" evidence="4">
    <location>
        <begin position="3469"/>
        <end position="3541"/>
    </location>
</feature>
<feature type="domain" description="MBG" evidence="4">
    <location>
        <begin position="2377"/>
        <end position="2449"/>
    </location>
</feature>
<dbReference type="PANTHER" id="PTHR16026">
    <property type="entry name" value="CARTILAGE ACIDIC PROTEIN 1"/>
    <property type="match status" value="1"/>
</dbReference>
<dbReference type="SUPFAM" id="SSF69318">
    <property type="entry name" value="Integrin alpha N-terminal domain"/>
    <property type="match status" value="1"/>
</dbReference>
<feature type="domain" description="MBG" evidence="4">
    <location>
        <begin position="4561"/>
        <end position="4633"/>
    </location>
</feature>
<feature type="domain" description="MBG" evidence="4">
    <location>
        <begin position="3157"/>
        <end position="3229"/>
    </location>
</feature>
<feature type="domain" description="Bacterial Ig-like" evidence="3">
    <location>
        <begin position="662"/>
        <end position="752"/>
    </location>
</feature>
<feature type="domain" description="MBG" evidence="4">
    <location>
        <begin position="3079"/>
        <end position="3151"/>
    </location>
</feature>
<comment type="caution">
    <text evidence="5">The sequence shown here is derived from an EMBL/GenBank/DDBJ whole genome shotgun (WGS) entry which is preliminary data.</text>
</comment>